<feature type="region of interest" description="Disordered" evidence="1">
    <location>
        <begin position="169"/>
        <end position="272"/>
    </location>
</feature>
<evidence type="ECO:0000313" key="2">
    <source>
        <dbReference type="EMBL" id="KAA0200720.1"/>
    </source>
</evidence>
<comment type="caution">
    <text evidence="2">The sequence shown here is derived from an EMBL/GenBank/DDBJ whole genome shotgun (WGS) entry which is preliminary data.</text>
</comment>
<feature type="compositionally biased region" description="Polar residues" evidence="1">
    <location>
        <begin position="221"/>
        <end position="230"/>
    </location>
</feature>
<keyword evidence="3" id="KW-1185">Reference proteome</keyword>
<feature type="region of interest" description="Disordered" evidence="1">
    <location>
        <begin position="455"/>
        <end position="475"/>
    </location>
</feature>
<protein>
    <submittedName>
        <fullName evidence="2">Aromatic-L-amino-acid decarboxylase</fullName>
    </submittedName>
</protein>
<evidence type="ECO:0000256" key="1">
    <source>
        <dbReference type="SAM" id="MobiDB-lite"/>
    </source>
</evidence>
<organism evidence="2 3">
    <name type="scientific">Fasciolopsis buskii</name>
    <dbReference type="NCBI Taxonomy" id="27845"/>
    <lineage>
        <taxon>Eukaryota</taxon>
        <taxon>Metazoa</taxon>
        <taxon>Spiralia</taxon>
        <taxon>Lophotrochozoa</taxon>
        <taxon>Platyhelminthes</taxon>
        <taxon>Trematoda</taxon>
        <taxon>Digenea</taxon>
        <taxon>Plagiorchiida</taxon>
        <taxon>Echinostomata</taxon>
        <taxon>Echinostomatoidea</taxon>
        <taxon>Fasciolidae</taxon>
        <taxon>Fasciolopsis</taxon>
    </lineage>
</organism>
<accession>A0A8E0VPN5</accession>
<reference evidence="2" key="1">
    <citation type="submission" date="2019-05" db="EMBL/GenBank/DDBJ databases">
        <title>Annotation for the trematode Fasciolopsis buski.</title>
        <authorList>
            <person name="Choi Y.-J."/>
        </authorList>
    </citation>
    <scope>NUCLEOTIDE SEQUENCE</scope>
    <source>
        <strain evidence="2">HT</strain>
        <tissue evidence="2">Whole worm</tissue>
    </source>
</reference>
<feature type="compositionally biased region" description="Polar residues" evidence="1">
    <location>
        <begin position="174"/>
        <end position="193"/>
    </location>
</feature>
<dbReference type="Gene3D" id="3.90.1150.10">
    <property type="entry name" value="Aspartate Aminotransferase, domain 1"/>
    <property type="match status" value="1"/>
</dbReference>
<proteinExistence type="predicted"/>
<feature type="region of interest" description="Disordered" evidence="1">
    <location>
        <begin position="316"/>
        <end position="388"/>
    </location>
</feature>
<gene>
    <name evidence="2" type="ORF">FBUS_09833</name>
</gene>
<dbReference type="EMBL" id="LUCM01000341">
    <property type="protein sequence ID" value="KAA0200720.1"/>
    <property type="molecule type" value="Genomic_DNA"/>
</dbReference>
<feature type="non-terminal residue" evidence="2">
    <location>
        <position position="1"/>
    </location>
</feature>
<sequence>GSNTLNQYLTRAINESLEVHVVPAVVNDIYFIRFAVCRETCSLADIHHAWDVISLIAGEILRAQDALDQWRHYILRKTGTFPVKAGLDELSTSAISDEESDADGQYWDKLLTRGQVDENLVRVIKQRLHELEELGATDAYNLLLSYLQNSGWELDDLQPVGAIHESEEMKAVNRSGTSVFTSDSSESDGQQHPSKPVCSSHLTDTEDSGKYSISHGEPSPESGSAEQTSNEESKSPTRDEITEITLRTASPSFRIEQVHSQFPRRSLNEPDKEINVPQEPLTEEAPNSDILLTEGKTSSPLVEKIRTYQCYTAPASQNQHGVKNSKNPNQILESHKSKDGGRSVPRQISDTLLPAVPNILDHGNNTAYQSDESESYGTGKKPVGTRNNINKRAILSKSFDQTPCCSFMPRPPGLPHPSRHRGTFVCERDLAVGSVHNRTLDRVNRTVLRKMISEPTQSIQGRSNGPGEDAIRNRGSHPQIHSFLDEIVDPTNLGLNRSIVPKLGSMQLCLKSEIRNEHEEARPGRSNSDE</sequence>
<feature type="compositionally biased region" description="Polar residues" evidence="1">
    <location>
        <begin position="316"/>
        <end position="332"/>
    </location>
</feature>
<feature type="compositionally biased region" description="Basic and acidic residues" evidence="1">
    <location>
        <begin position="231"/>
        <end position="241"/>
    </location>
</feature>
<dbReference type="AlphaFoldDB" id="A0A8E0VPN5"/>
<evidence type="ECO:0000313" key="3">
    <source>
        <dbReference type="Proteomes" id="UP000728185"/>
    </source>
</evidence>
<dbReference type="Proteomes" id="UP000728185">
    <property type="component" value="Unassembled WGS sequence"/>
</dbReference>
<dbReference type="OrthoDB" id="6288883at2759"/>
<dbReference type="InterPro" id="IPR015422">
    <property type="entry name" value="PyrdxlP-dep_Trfase_small"/>
</dbReference>
<name>A0A8E0VPN5_9TREM</name>